<sequence length="87" mass="10098">MKNIKTDASFESTGGVGLIHVGKIKFIKDKAVFIELCLFNELNNIYRIDSKNVNKEEIGECLKKQDKKGDVEWYTYNETNLKKYFIS</sequence>
<proteinExistence type="predicted"/>
<dbReference type="EMBL" id="VSSQ01092472">
    <property type="protein sequence ID" value="MPN37691.1"/>
    <property type="molecule type" value="Genomic_DNA"/>
</dbReference>
<dbReference type="AlphaFoldDB" id="A0A645HFB2"/>
<name>A0A645HFB2_9ZZZZ</name>
<accession>A0A645HFB2</accession>
<gene>
    <name evidence="1" type="ORF">SDC9_185211</name>
</gene>
<evidence type="ECO:0000313" key="1">
    <source>
        <dbReference type="EMBL" id="MPN37691.1"/>
    </source>
</evidence>
<protein>
    <submittedName>
        <fullName evidence="1">Uncharacterized protein</fullName>
    </submittedName>
</protein>
<reference evidence="1" key="1">
    <citation type="submission" date="2019-08" db="EMBL/GenBank/DDBJ databases">
        <authorList>
            <person name="Kucharzyk K."/>
            <person name="Murdoch R.W."/>
            <person name="Higgins S."/>
            <person name="Loffler F."/>
        </authorList>
    </citation>
    <scope>NUCLEOTIDE SEQUENCE</scope>
</reference>
<comment type="caution">
    <text evidence="1">The sequence shown here is derived from an EMBL/GenBank/DDBJ whole genome shotgun (WGS) entry which is preliminary data.</text>
</comment>
<organism evidence="1">
    <name type="scientific">bioreactor metagenome</name>
    <dbReference type="NCBI Taxonomy" id="1076179"/>
    <lineage>
        <taxon>unclassified sequences</taxon>
        <taxon>metagenomes</taxon>
        <taxon>ecological metagenomes</taxon>
    </lineage>
</organism>